<gene>
    <name evidence="7" type="ORF">NDI54_00525</name>
</gene>
<evidence type="ECO:0000259" key="5">
    <source>
        <dbReference type="PROSITE" id="PS50110"/>
    </source>
</evidence>
<evidence type="ECO:0000256" key="4">
    <source>
        <dbReference type="PROSITE-ProRule" id="PRU00169"/>
    </source>
</evidence>
<dbReference type="InterPro" id="IPR050595">
    <property type="entry name" value="Bact_response_regulator"/>
</dbReference>
<dbReference type="InterPro" id="IPR035965">
    <property type="entry name" value="PAS-like_dom_sf"/>
</dbReference>
<dbReference type="Pfam" id="PF00072">
    <property type="entry name" value="Response_reg"/>
    <property type="match status" value="1"/>
</dbReference>
<dbReference type="InterPro" id="IPR000014">
    <property type="entry name" value="PAS"/>
</dbReference>
<dbReference type="GO" id="GO:0016301">
    <property type="term" value="F:kinase activity"/>
    <property type="evidence" value="ECO:0007669"/>
    <property type="project" value="UniProtKB-KW"/>
</dbReference>
<protein>
    <submittedName>
        <fullName evidence="7">Response regulator</fullName>
    </submittedName>
</protein>
<feature type="domain" description="Response regulatory" evidence="5">
    <location>
        <begin position="10"/>
        <end position="126"/>
    </location>
</feature>
<dbReference type="Pfam" id="PF08448">
    <property type="entry name" value="PAS_4"/>
    <property type="match status" value="1"/>
</dbReference>
<dbReference type="RefSeq" id="WP_310894544.1">
    <property type="nucleotide sequence ID" value="NZ_JAMQOM010000001.1"/>
</dbReference>
<keyword evidence="1 4" id="KW-0597">Phosphoprotein</keyword>
<evidence type="ECO:0000313" key="8">
    <source>
        <dbReference type="Proteomes" id="UP001253439"/>
    </source>
</evidence>
<dbReference type="CDD" id="cd00156">
    <property type="entry name" value="REC"/>
    <property type="match status" value="1"/>
</dbReference>
<dbReference type="InterPro" id="IPR029016">
    <property type="entry name" value="GAF-like_dom_sf"/>
</dbReference>
<dbReference type="InterPro" id="IPR001789">
    <property type="entry name" value="Sig_transdc_resp-reg_receiver"/>
</dbReference>
<dbReference type="Gene3D" id="3.30.450.20">
    <property type="entry name" value="PAS domain"/>
    <property type="match status" value="1"/>
</dbReference>
<dbReference type="NCBIfam" id="TIGR00229">
    <property type="entry name" value="sensory_box"/>
    <property type="match status" value="1"/>
</dbReference>
<organism evidence="7 8">
    <name type="scientific">Haloarcula terrestris</name>
    <dbReference type="NCBI Taxonomy" id="2950533"/>
    <lineage>
        <taxon>Archaea</taxon>
        <taxon>Methanobacteriati</taxon>
        <taxon>Methanobacteriota</taxon>
        <taxon>Stenosarchaea group</taxon>
        <taxon>Halobacteria</taxon>
        <taxon>Halobacteriales</taxon>
        <taxon>Haloarculaceae</taxon>
        <taxon>Haloarcula</taxon>
    </lineage>
</organism>
<evidence type="ECO:0000313" key="7">
    <source>
        <dbReference type="EMBL" id="MDS0219835.1"/>
    </source>
</evidence>
<reference evidence="7 8" key="1">
    <citation type="submission" date="2022-06" db="EMBL/GenBank/DDBJ databases">
        <title>Haloarcula sp. a new haloarchaeum isolate from saline soil.</title>
        <authorList>
            <person name="Strakova D."/>
            <person name="Galisteo C."/>
            <person name="Sanchez-Porro C."/>
            <person name="Ventosa A."/>
        </authorList>
    </citation>
    <scope>NUCLEOTIDE SEQUENCE [LARGE SCALE GENOMIC DNA]</scope>
    <source>
        <strain evidence="7 8">S1AR25-5A</strain>
    </source>
</reference>
<evidence type="ECO:0000259" key="6">
    <source>
        <dbReference type="PROSITE" id="PS50112"/>
    </source>
</evidence>
<dbReference type="PROSITE" id="PS50110">
    <property type="entry name" value="RESPONSE_REGULATORY"/>
    <property type="match status" value="1"/>
</dbReference>
<dbReference type="PANTHER" id="PTHR44591">
    <property type="entry name" value="STRESS RESPONSE REGULATOR PROTEIN 1"/>
    <property type="match status" value="1"/>
</dbReference>
<feature type="domain" description="PAS" evidence="6">
    <location>
        <begin position="310"/>
        <end position="381"/>
    </location>
</feature>
<dbReference type="SUPFAM" id="SSF52172">
    <property type="entry name" value="CheY-like"/>
    <property type="match status" value="1"/>
</dbReference>
<dbReference type="EMBL" id="JAMQOM010000001">
    <property type="protein sequence ID" value="MDS0219835.1"/>
    <property type="molecule type" value="Genomic_DNA"/>
</dbReference>
<comment type="caution">
    <text evidence="7">The sequence shown here is derived from an EMBL/GenBank/DDBJ whole genome shotgun (WGS) entry which is preliminary data.</text>
</comment>
<dbReference type="PROSITE" id="PS50112">
    <property type="entry name" value="PAS"/>
    <property type="match status" value="1"/>
</dbReference>
<dbReference type="SMART" id="SM00448">
    <property type="entry name" value="REC"/>
    <property type="match status" value="1"/>
</dbReference>
<dbReference type="AlphaFoldDB" id="A0AAE4ETE5"/>
<dbReference type="SMART" id="SM00091">
    <property type="entry name" value="PAS"/>
    <property type="match status" value="1"/>
</dbReference>
<dbReference type="Gene3D" id="3.40.50.2300">
    <property type="match status" value="1"/>
</dbReference>
<evidence type="ECO:0000256" key="3">
    <source>
        <dbReference type="ARBA" id="ARBA00022777"/>
    </source>
</evidence>
<proteinExistence type="predicted"/>
<keyword evidence="3" id="KW-0418">Kinase</keyword>
<sequence length="424" mass="46351">MEGPESPRISVLHVDDEPGLAETAAGFLQHENDGFSVETATSASEGLARLAESAFDCVVSDYDMPEMNGIEFLEAVRASYPDLPFVLFTGKGSEEIASEAISAGVSDYLQKRGGTERYTLLANRIENLVAQHRAEAGLQTRVRQQAAVADLGQYALTGCDLDTLFEQAIESVSAGLNTEYSKVLEYRPENDDLLLRAGIGWQPGLVGEAAVGAGDESQAGYTLQTEEPVVVEDLRAETRFSGPPLLLDHDVVSGISVIIGTPADPWGVLGTHTSKRRAFTEDDITFVRGVANVLTDAIKREQLEGDLRRAEQRYRALLENFPNGGVFMYDNDLRYLVARGEGLDVLGLSPDNMEGKTLEEVFPPEVVEIQEPRYRAALDGEKQVWTQEYKGRRYRVYALPVETDGEGRVGMVVSQDISEPSPGE</sequence>
<dbReference type="GO" id="GO:0000160">
    <property type="term" value="P:phosphorelay signal transduction system"/>
    <property type="evidence" value="ECO:0007669"/>
    <property type="project" value="InterPro"/>
</dbReference>
<accession>A0AAE4ETE5</accession>
<dbReference type="Proteomes" id="UP001253439">
    <property type="component" value="Unassembled WGS sequence"/>
</dbReference>
<dbReference type="InterPro" id="IPR013656">
    <property type="entry name" value="PAS_4"/>
</dbReference>
<keyword evidence="8" id="KW-1185">Reference proteome</keyword>
<dbReference type="Gene3D" id="3.30.450.40">
    <property type="match status" value="1"/>
</dbReference>
<dbReference type="SUPFAM" id="SSF55785">
    <property type="entry name" value="PYP-like sensor domain (PAS domain)"/>
    <property type="match status" value="1"/>
</dbReference>
<dbReference type="InterPro" id="IPR011006">
    <property type="entry name" value="CheY-like_superfamily"/>
</dbReference>
<dbReference type="SMART" id="SM00065">
    <property type="entry name" value="GAF"/>
    <property type="match status" value="1"/>
</dbReference>
<keyword evidence="2" id="KW-0808">Transferase</keyword>
<evidence type="ECO:0000256" key="2">
    <source>
        <dbReference type="ARBA" id="ARBA00022679"/>
    </source>
</evidence>
<dbReference type="PANTHER" id="PTHR44591:SF25">
    <property type="entry name" value="CHEMOTAXIS TWO-COMPONENT RESPONSE REGULATOR"/>
    <property type="match status" value="1"/>
</dbReference>
<dbReference type="CDD" id="cd00130">
    <property type="entry name" value="PAS"/>
    <property type="match status" value="1"/>
</dbReference>
<name>A0AAE4ETE5_9EURY</name>
<dbReference type="Pfam" id="PF01590">
    <property type="entry name" value="GAF"/>
    <property type="match status" value="1"/>
</dbReference>
<dbReference type="SUPFAM" id="SSF55781">
    <property type="entry name" value="GAF domain-like"/>
    <property type="match status" value="1"/>
</dbReference>
<dbReference type="InterPro" id="IPR003018">
    <property type="entry name" value="GAF"/>
</dbReference>
<evidence type="ECO:0000256" key="1">
    <source>
        <dbReference type="ARBA" id="ARBA00022553"/>
    </source>
</evidence>
<feature type="modified residue" description="4-aspartylphosphate" evidence="4">
    <location>
        <position position="61"/>
    </location>
</feature>